<accession>A0AAD9JAJ4</accession>
<organism evidence="4 5">
    <name type="scientific">Paralvinella palmiformis</name>
    <dbReference type="NCBI Taxonomy" id="53620"/>
    <lineage>
        <taxon>Eukaryota</taxon>
        <taxon>Metazoa</taxon>
        <taxon>Spiralia</taxon>
        <taxon>Lophotrochozoa</taxon>
        <taxon>Annelida</taxon>
        <taxon>Polychaeta</taxon>
        <taxon>Sedentaria</taxon>
        <taxon>Canalipalpata</taxon>
        <taxon>Terebellida</taxon>
        <taxon>Terebelliformia</taxon>
        <taxon>Alvinellidae</taxon>
        <taxon>Paralvinella</taxon>
    </lineage>
</organism>
<feature type="coiled-coil region" evidence="1">
    <location>
        <begin position="256"/>
        <end position="452"/>
    </location>
</feature>
<gene>
    <name evidence="4" type="ORF">LSH36_472g02048</name>
</gene>
<dbReference type="PANTHER" id="PTHR18871:SF2">
    <property type="entry name" value="CENTROSOMAL PROTEIN OF 112 KDA"/>
    <property type="match status" value="1"/>
</dbReference>
<feature type="compositionally biased region" description="Basic and acidic residues" evidence="2">
    <location>
        <begin position="180"/>
        <end position="194"/>
    </location>
</feature>
<evidence type="ECO:0000313" key="5">
    <source>
        <dbReference type="Proteomes" id="UP001208570"/>
    </source>
</evidence>
<dbReference type="PANTHER" id="PTHR18871">
    <property type="entry name" value="CENTROSOMAL PROTEIN OF 112 KDA"/>
    <property type="match status" value="1"/>
</dbReference>
<dbReference type="InterPro" id="IPR027831">
    <property type="entry name" value="DUF4485"/>
</dbReference>
<evidence type="ECO:0000313" key="4">
    <source>
        <dbReference type="EMBL" id="KAK2149001.1"/>
    </source>
</evidence>
<feature type="domain" description="DUF4485" evidence="3">
    <location>
        <begin position="11"/>
        <end position="94"/>
    </location>
</feature>
<protein>
    <recommendedName>
        <fullName evidence="3">DUF4485 domain-containing protein</fullName>
    </recommendedName>
</protein>
<feature type="coiled-coil region" evidence="1">
    <location>
        <begin position="488"/>
        <end position="560"/>
    </location>
</feature>
<dbReference type="Proteomes" id="UP001208570">
    <property type="component" value="Unassembled WGS sequence"/>
</dbReference>
<comment type="caution">
    <text evidence="4">The sequence shown here is derived from an EMBL/GenBank/DDBJ whole genome shotgun (WGS) entry which is preliminary data.</text>
</comment>
<evidence type="ECO:0000259" key="3">
    <source>
        <dbReference type="Pfam" id="PF14846"/>
    </source>
</evidence>
<evidence type="ECO:0000256" key="2">
    <source>
        <dbReference type="SAM" id="MobiDB-lite"/>
    </source>
</evidence>
<dbReference type="EMBL" id="JAODUP010000472">
    <property type="protein sequence ID" value="KAK2149001.1"/>
    <property type="molecule type" value="Genomic_DNA"/>
</dbReference>
<dbReference type="InterPro" id="IPR055310">
    <property type="entry name" value="CEP112"/>
</dbReference>
<reference evidence="4" key="1">
    <citation type="journal article" date="2023" name="Mol. Biol. Evol.">
        <title>Third-Generation Sequencing Reveals the Adaptive Role of the Epigenome in Three Deep-Sea Polychaetes.</title>
        <authorList>
            <person name="Perez M."/>
            <person name="Aroh O."/>
            <person name="Sun Y."/>
            <person name="Lan Y."/>
            <person name="Juniper S.K."/>
            <person name="Young C.R."/>
            <person name="Angers B."/>
            <person name="Qian P.Y."/>
        </authorList>
    </citation>
    <scope>NUCLEOTIDE SEQUENCE</scope>
    <source>
        <strain evidence="4">P08H-3</strain>
    </source>
</reference>
<feature type="region of interest" description="Disordered" evidence="2">
    <location>
        <begin position="167"/>
        <end position="196"/>
    </location>
</feature>
<name>A0AAD9JAJ4_9ANNE</name>
<feature type="coiled-coil region" evidence="1">
    <location>
        <begin position="605"/>
        <end position="632"/>
    </location>
</feature>
<keyword evidence="1" id="KW-0175">Coiled coil</keyword>
<dbReference type="AlphaFoldDB" id="A0AAD9JAJ4"/>
<feature type="coiled-coil region" evidence="1">
    <location>
        <begin position="743"/>
        <end position="871"/>
    </location>
</feature>
<evidence type="ECO:0000256" key="1">
    <source>
        <dbReference type="SAM" id="Coils"/>
    </source>
</evidence>
<dbReference type="Pfam" id="PF14846">
    <property type="entry name" value="DUF4485"/>
    <property type="match status" value="1"/>
</dbReference>
<sequence length="901" mass="106508">MTMEAAEESHLDVEFDQMLVEMRPHVLRLAHKSERQKCAIWIKKFCEPPAPGVLGRKNRNAYTRLLVHMLKKGVLEGPFTDKPEPGPLPPLPSYMSVYFEDMKAEQAQNRLPDWVAGELGSDVSSIPVVDSIDSPAMRFQAAQQRFTAALEDATDVDITQRKTVYPTELREPSQSPSIFRTRERNRQPSFDKDWPNGTSYSTFLTSGGNSLFKDESTMPSGISREVDMQKKMLEAKFQEDKLRLQQKHDTTVQKILDRKNLELEELKRHYRTKSKEQEELVSKLERKLNHLQKELAATQEARELEISELNKLLEECKMDKQQELDKKISDLQSHYEEEKFNLQKQHTKNIQELLDDTNTRLAKMESEYNQQMETTSAVIRELEARVQQLGSEGENLTKIRNQLEREKIELEGRLDRLQADNMGLQEKCMQLEKELKRQKEDHEIEIRTLRNKYEANLEHMKQDHSLITAKGVGNPVIQLVLRATTDVQVKAQDKIGDLEQQISQLKQALDNSEQQRQAQMRLRNLQQEMDQTENDYQKKLRKLEQIIRDKEDEMRHLLENQKHQSVLSEQTLEEFRAQVERNSSKMYSDMKIQMEKVQQDLHRSKQIREKQAKEAQRQLDELKYQNSKVMAEKQLQYEQEKSALLREFNMEKEVWQSEKEQELESLKETMKAKIFTAEKREHERQEQDATMIAELEHQIQILRDELVQANALRKQQLMELGLLREDEKQKMEREQDMTMSKLRSELEQQRLAAEKRHNVEMEQMIQKTNIHLKEIEKDFAVRADKANETINEQQRTIQELKNMMNRHRDESEHEISMISRRLEEEKHKLKQRHTGTIMALQEEVESQKSRCRQLERQLHLLEQDYEEKSVLGNEVLSCKLLVYTVVKWAERPPTGLRRSER</sequence>
<keyword evidence="5" id="KW-1185">Reference proteome</keyword>
<proteinExistence type="predicted"/>